<dbReference type="KEGG" id="kpf:IX53_07415"/>
<keyword evidence="2" id="KW-1185">Reference proteome</keyword>
<proteinExistence type="predicted"/>
<dbReference type="RefSeq" id="WP_047754807.1">
    <property type="nucleotide sequence ID" value="NZ_CAJUHA010000017.1"/>
</dbReference>
<gene>
    <name evidence="1" type="ORF">IX53_07415</name>
</gene>
<dbReference type="Proteomes" id="UP000035159">
    <property type="component" value="Chromosome"/>
</dbReference>
<reference evidence="1 2" key="1">
    <citation type="submission" date="2015-04" db="EMBL/GenBank/DDBJ databases">
        <title>Complete Genome Sequence of Kosmotoga pacifica SLHLJ1.</title>
        <authorList>
            <person name="Jiang L.J."/>
            <person name="Shao Z.Z."/>
            <person name="Jebbar M."/>
        </authorList>
    </citation>
    <scope>NUCLEOTIDE SEQUENCE [LARGE SCALE GENOMIC DNA]</scope>
    <source>
        <strain evidence="1 2">SLHLJ1</strain>
    </source>
</reference>
<dbReference type="EMBL" id="CP011232">
    <property type="protein sequence ID" value="AKI97672.1"/>
    <property type="molecule type" value="Genomic_DNA"/>
</dbReference>
<name>A0A0G2Z7Z2_9BACT</name>
<dbReference type="STRING" id="1330330.IX53_07415"/>
<sequence>MRSILFGSEEKVEERYREKYIPGQKLYLKEAEPILFASVAIDNNDFNQPEIVTSDKKKGELLESAFNFA</sequence>
<dbReference type="AlphaFoldDB" id="A0A0G2Z7Z2"/>
<evidence type="ECO:0000313" key="2">
    <source>
        <dbReference type="Proteomes" id="UP000035159"/>
    </source>
</evidence>
<protein>
    <submittedName>
        <fullName evidence="1">Uncharacterized protein</fullName>
    </submittedName>
</protein>
<accession>A0A0G2Z7Z2</accession>
<dbReference type="PATRIC" id="fig|1330330.3.peg.1501"/>
<evidence type="ECO:0000313" key="1">
    <source>
        <dbReference type="EMBL" id="AKI97672.1"/>
    </source>
</evidence>
<organism evidence="1 2">
    <name type="scientific">Kosmotoga pacifica</name>
    <dbReference type="NCBI Taxonomy" id="1330330"/>
    <lineage>
        <taxon>Bacteria</taxon>
        <taxon>Thermotogati</taxon>
        <taxon>Thermotogota</taxon>
        <taxon>Thermotogae</taxon>
        <taxon>Kosmotogales</taxon>
        <taxon>Kosmotogaceae</taxon>
        <taxon>Kosmotoga</taxon>
    </lineage>
</organism>